<dbReference type="EMBL" id="QTUC01000001">
    <property type="protein sequence ID" value="REF37545.1"/>
    <property type="molecule type" value="Genomic_DNA"/>
</dbReference>
<dbReference type="Pfam" id="PF20060">
    <property type="entry name" value="DUF6459"/>
    <property type="match status" value="1"/>
</dbReference>
<dbReference type="OrthoDB" id="3266345at2"/>
<dbReference type="Proteomes" id="UP000256485">
    <property type="component" value="Unassembled WGS sequence"/>
</dbReference>
<evidence type="ECO:0000256" key="1">
    <source>
        <dbReference type="SAM" id="MobiDB-lite"/>
    </source>
</evidence>
<accession>A0A3D9VEJ3</accession>
<evidence type="ECO:0000313" key="3">
    <source>
        <dbReference type="Proteomes" id="UP000256485"/>
    </source>
</evidence>
<evidence type="ECO:0000313" key="2">
    <source>
        <dbReference type="EMBL" id="REF37545.1"/>
    </source>
</evidence>
<dbReference type="InterPro" id="IPR045596">
    <property type="entry name" value="DUF6459"/>
</dbReference>
<sequence>MTATWTTPQSSPRLSVSALPRRVPAPAAEPPYDDERGHGTPLTDGALALDLTDDVTVPERAARDSAGQRHLTVVGSRPPKPRTEDSFFAPQPTPRVALPDPYSWTGRFVQAVVEVLAGERPVTQLLRWTNEGVYADVTRRARALGRLAPGARRGRGRALVRSVHLCEPRDGVVEAAVHVKEGGRSRAIALRLEGLDGRWRCTALVLG</sequence>
<proteinExistence type="predicted"/>
<comment type="caution">
    <text evidence="2">The sequence shown here is derived from an EMBL/GenBank/DDBJ whole genome shotgun (WGS) entry which is preliminary data.</text>
</comment>
<keyword evidence="3" id="KW-1185">Reference proteome</keyword>
<gene>
    <name evidence="2" type="ORF">DFJ64_2989</name>
</gene>
<evidence type="ECO:0008006" key="4">
    <source>
        <dbReference type="Google" id="ProtNLM"/>
    </source>
</evidence>
<feature type="compositionally biased region" description="Polar residues" evidence="1">
    <location>
        <begin position="1"/>
        <end position="14"/>
    </location>
</feature>
<dbReference type="RefSeq" id="WP_115850988.1">
    <property type="nucleotide sequence ID" value="NZ_QTUC01000001.1"/>
</dbReference>
<organism evidence="2 3">
    <name type="scientific">Thermasporomyces composti</name>
    <dbReference type="NCBI Taxonomy" id="696763"/>
    <lineage>
        <taxon>Bacteria</taxon>
        <taxon>Bacillati</taxon>
        <taxon>Actinomycetota</taxon>
        <taxon>Actinomycetes</taxon>
        <taxon>Propionibacteriales</taxon>
        <taxon>Nocardioidaceae</taxon>
        <taxon>Thermasporomyces</taxon>
    </lineage>
</organism>
<reference evidence="2 3" key="1">
    <citation type="submission" date="2018-08" db="EMBL/GenBank/DDBJ databases">
        <title>Sequencing the genomes of 1000 actinobacteria strains.</title>
        <authorList>
            <person name="Klenk H.-P."/>
        </authorList>
    </citation>
    <scope>NUCLEOTIDE SEQUENCE [LARGE SCALE GENOMIC DNA]</scope>
    <source>
        <strain evidence="2 3">DSM 22891</strain>
    </source>
</reference>
<dbReference type="AlphaFoldDB" id="A0A3D9VEJ3"/>
<feature type="region of interest" description="Disordered" evidence="1">
    <location>
        <begin position="1"/>
        <end position="45"/>
    </location>
</feature>
<name>A0A3D9VEJ3_THECX</name>
<protein>
    <recommendedName>
        <fullName evidence="4">3-hydroxyacyl-CoA dehydrogenase</fullName>
    </recommendedName>
</protein>
<feature type="region of interest" description="Disordered" evidence="1">
    <location>
        <begin position="61"/>
        <end position="94"/>
    </location>
</feature>